<reference evidence="2" key="2">
    <citation type="submission" date="2014-05" db="EMBL/GenBank/DDBJ databases">
        <title>The genome and life-stage specific transcriptomes of Globodera pallida elucidate key aspects of plant parasitism by a cyst nematode.</title>
        <authorList>
            <person name="Cotton J.A."/>
            <person name="Lilley C.J."/>
            <person name="Jones L.M."/>
            <person name="Kikuchi T."/>
            <person name="Reid A.J."/>
            <person name="Thorpe P."/>
            <person name="Tsai I.J."/>
            <person name="Beasley H."/>
            <person name="Blok V."/>
            <person name="Cock P.J.A."/>
            <person name="Van den Akker S.E."/>
            <person name="Holroyd N."/>
            <person name="Hunt M."/>
            <person name="Mantelin S."/>
            <person name="Naghra H."/>
            <person name="Pain A."/>
            <person name="Palomares-Rius J.E."/>
            <person name="Zarowiecki M."/>
            <person name="Berriman M."/>
            <person name="Jones J.T."/>
            <person name="Urwin P.E."/>
        </authorList>
    </citation>
    <scope>NUCLEOTIDE SEQUENCE [LARGE SCALE GENOMIC DNA]</scope>
    <source>
        <strain evidence="2">Lindley</strain>
    </source>
</reference>
<dbReference type="AlphaFoldDB" id="A0A183BNY8"/>
<feature type="signal peptide" evidence="1">
    <location>
        <begin position="1"/>
        <end position="15"/>
    </location>
</feature>
<evidence type="ECO:0000313" key="2">
    <source>
        <dbReference type="Proteomes" id="UP000050741"/>
    </source>
</evidence>
<proteinExistence type="predicted"/>
<organism evidence="2 3">
    <name type="scientific">Globodera pallida</name>
    <name type="common">Potato cyst nematode worm</name>
    <name type="synonym">Heterodera pallida</name>
    <dbReference type="NCBI Taxonomy" id="36090"/>
    <lineage>
        <taxon>Eukaryota</taxon>
        <taxon>Metazoa</taxon>
        <taxon>Ecdysozoa</taxon>
        <taxon>Nematoda</taxon>
        <taxon>Chromadorea</taxon>
        <taxon>Rhabditida</taxon>
        <taxon>Tylenchina</taxon>
        <taxon>Tylenchomorpha</taxon>
        <taxon>Tylenchoidea</taxon>
        <taxon>Heteroderidae</taxon>
        <taxon>Heteroderinae</taxon>
        <taxon>Globodera</taxon>
    </lineage>
</organism>
<dbReference type="WBParaSite" id="GPLIN_000232400">
    <property type="protein sequence ID" value="GPLIN_000232400"/>
    <property type="gene ID" value="GPLIN_000232400"/>
</dbReference>
<keyword evidence="1" id="KW-0732">Signal</keyword>
<feature type="chain" id="PRO_5012091101" evidence="1">
    <location>
        <begin position="16"/>
        <end position="89"/>
    </location>
</feature>
<evidence type="ECO:0000256" key="1">
    <source>
        <dbReference type="SAM" id="SignalP"/>
    </source>
</evidence>
<evidence type="ECO:0000313" key="3">
    <source>
        <dbReference type="WBParaSite" id="GPLIN_000232400"/>
    </source>
</evidence>
<reference evidence="3" key="3">
    <citation type="submission" date="2016-06" db="UniProtKB">
        <authorList>
            <consortium name="WormBaseParasite"/>
        </authorList>
    </citation>
    <scope>IDENTIFICATION</scope>
</reference>
<reference evidence="2" key="1">
    <citation type="submission" date="2013-12" db="EMBL/GenBank/DDBJ databases">
        <authorList>
            <person name="Aslett M."/>
        </authorList>
    </citation>
    <scope>NUCLEOTIDE SEQUENCE [LARGE SCALE GENOMIC DNA]</scope>
    <source>
        <strain evidence="2">Lindley</strain>
    </source>
</reference>
<protein>
    <submittedName>
        <fullName evidence="3">Secreted protein</fullName>
    </submittedName>
</protein>
<keyword evidence="2" id="KW-1185">Reference proteome</keyword>
<sequence>MFFALFLSTAVQIRSHILPPQGANEAAGGTILLSRYGRAAVLSRYGKRDGGAERREFNQSFGEGPWFLCKRTLDGQFLRCRSPLQRRKK</sequence>
<accession>A0A183BNY8</accession>
<name>A0A183BNY8_GLOPA</name>
<dbReference type="Proteomes" id="UP000050741">
    <property type="component" value="Unassembled WGS sequence"/>
</dbReference>